<dbReference type="AlphaFoldDB" id="A0A2A5WFN9"/>
<dbReference type="GO" id="GO:0016853">
    <property type="term" value="F:isomerase activity"/>
    <property type="evidence" value="ECO:0007669"/>
    <property type="project" value="UniProtKB-KW"/>
</dbReference>
<dbReference type="PANTHER" id="PTHR12110:SF41">
    <property type="entry name" value="INOSOSE DEHYDRATASE"/>
    <property type="match status" value="1"/>
</dbReference>
<dbReference type="InterPro" id="IPR050312">
    <property type="entry name" value="IolE/XylAMocC-like"/>
</dbReference>
<dbReference type="SUPFAM" id="SSF51658">
    <property type="entry name" value="Xylose isomerase-like"/>
    <property type="match status" value="1"/>
</dbReference>
<comment type="caution">
    <text evidence="2">The sequence shown here is derived from an EMBL/GenBank/DDBJ whole genome shotgun (WGS) entry which is preliminary data.</text>
</comment>
<dbReference type="Pfam" id="PF01261">
    <property type="entry name" value="AP_endonuc_2"/>
    <property type="match status" value="1"/>
</dbReference>
<accession>A0A2A5WFN9</accession>
<evidence type="ECO:0000259" key="1">
    <source>
        <dbReference type="Pfam" id="PF01261"/>
    </source>
</evidence>
<dbReference type="EMBL" id="NTJZ01000002">
    <property type="protein sequence ID" value="PDH34936.1"/>
    <property type="molecule type" value="Genomic_DNA"/>
</dbReference>
<organism evidence="2 3">
    <name type="scientific">OM182 bacterium MED-G28</name>
    <dbReference type="NCBI Taxonomy" id="1986256"/>
    <lineage>
        <taxon>Bacteria</taxon>
        <taxon>Pseudomonadati</taxon>
        <taxon>Pseudomonadota</taxon>
        <taxon>Gammaproteobacteria</taxon>
        <taxon>OMG group</taxon>
        <taxon>OM182 clade</taxon>
    </lineage>
</organism>
<sequence>MMDCGACVLSIKQSLRIKPAQSGKAWTTNPIYRDCYQSKCSATLFFCIRRRIMNDQVQSRRQFLLQAAITSAMAATPFSVALAQSRRVDRIGLQLYTLRAEMAQDFEGTLEKLAELGFKEMQFAGYHGRPIAEVRRVLDRLGLSSPAAHVGLNLLREDVDKQIDIAGELGQKYMVVPSLPGDERTLAHYERHAEALNDYGQRCKDAGITIGYHNHSFEFETQGNKIGYDYLLTLTDPDLVVFELDLYWAVNAGADPIVIFNENPGRFPMVHVKDQNAAGQMVDVGRGIIDFAEIFTHSDTAGIEHYFIEHDAPDDGISSVAYSFNAVNSIRF</sequence>
<dbReference type="Proteomes" id="UP000219329">
    <property type="component" value="Unassembled WGS sequence"/>
</dbReference>
<keyword evidence="2" id="KW-0413">Isomerase</keyword>
<evidence type="ECO:0000313" key="3">
    <source>
        <dbReference type="Proteomes" id="UP000219329"/>
    </source>
</evidence>
<protein>
    <submittedName>
        <fullName evidence="2">Xylose isomerase</fullName>
    </submittedName>
</protein>
<dbReference type="Gene3D" id="3.20.20.150">
    <property type="entry name" value="Divalent-metal-dependent TIM barrel enzymes"/>
    <property type="match status" value="1"/>
</dbReference>
<gene>
    <name evidence="2" type="ORF">CNF02_02620</name>
</gene>
<feature type="domain" description="Xylose isomerase-like TIM barrel" evidence="1">
    <location>
        <begin position="111"/>
        <end position="307"/>
    </location>
</feature>
<dbReference type="InterPro" id="IPR013022">
    <property type="entry name" value="Xyl_isomerase-like_TIM-brl"/>
</dbReference>
<evidence type="ECO:0000313" key="2">
    <source>
        <dbReference type="EMBL" id="PDH34936.1"/>
    </source>
</evidence>
<reference evidence="2 3" key="1">
    <citation type="submission" date="2017-08" db="EMBL/GenBank/DDBJ databases">
        <title>Fine stratification of microbial communities through a metagenomic profile of the photic zone.</title>
        <authorList>
            <person name="Haro-Moreno J.M."/>
            <person name="Lopez-Perez M."/>
            <person name="De La Torre J."/>
            <person name="Picazo A."/>
            <person name="Camacho A."/>
            <person name="Rodriguez-Valera F."/>
        </authorList>
    </citation>
    <scope>NUCLEOTIDE SEQUENCE [LARGE SCALE GENOMIC DNA]</scope>
    <source>
        <strain evidence="2">MED-G28</strain>
    </source>
</reference>
<dbReference type="InterPro" id="IPR036237">
    <property type="entry name" value="Xyl_isomerase-like_sf"/>
</dbReference>
<proteinExistence type="predicted"/>
<name>A0A2A5WFN9_9GAMM</name>
<dbReference type="PANTHER" id="PTHR12110">
    <property type="entry name" value="HYDROXYPYRUVATE ISOMERASE"/>
    <property type="match status" value="1"/>
</dbReference>